<dbReference type="Proteomes" id="UP000789860">
    <property type="component" value="Unassembled WGS sequence"/>
</dbReference>
<feature type="non-terminal residue" evidence="1">
    <location>
        <position position="41"/>
    </location>
</feature>
<evidence type="ECO:0000313" key="1">
    <source>
        <dbReference type="EMBL" id="CAG8605965.1"/>
    </source>
</evidence>
<accession>A0ACA9MPK7</accession>
<name>A0ACA9MPK7_9GLOM</name>
<comment type="caution">
    <text evidence="1">The sequence shown here is derived from an EMBL/GenBank/DDBJ whole genome shotgun (WGS) entry which is preliminary data.</text>
</comment>
<gene>
    <name evidence="1" type="ORF">SCALOS_LOCUS7098</name>
</gene>
<sequence>KLLKTIDELEVNLNVPEPELKENQVLVEIKVSAFNYFDILQ</sequence>
<proteinExistence type="predicted"/>
<feature type="non-terminal residue" evidence="1">
    <location>
        <position position="1"/>
    </location>
</feature>
<organism evidence="1 2">
    <name type="scientific">Scutellospora calospora</name>
    <dbReference type="NCBI Taxonomy" id="85575"/>
    <lineage>
        <taxon>Eukaryota</taxon>
        <taxon>Fungi</taxon>
        <taxon>Fungi incertae sedis</taxon>
        <taxon>Mucoromycota</taxon>
        <taxon>Glomeromycotina</taxon>
        <taxon>Glomeromycetes</taxon>
        <taxon>Diversisporales</taxon>
        <taxon>Gigasporaceae</taxon>
        <taxon>Scutellospora</taxon>
    </lineage>
</organism>
<keyword evidence="2" id="KW-1185">Reference proteome</keyword>
<dbReference type="EMBL" id="CAJVPM010015150">
    <property type="protein sequence ID" value="CAG8605965.1"/>
    <property type="molecule type" value="Genomic_DNA"/>
</dbReference>
<evidence type="ECO:0000313" key="2">
    <source>
        <dbReference type="Proteomes" id="UP000789860"/>
    </source>
</evidence>
<reference evidence="1" key="1">
    <citation type="submission" date="2021-06" db="EMBL/GenBank/DDBJ databases">
        <authorList>
            <person name="Kallberg Y."/>
            <person name="Tangrot J."/>
            <person name="Rosling A."/>
        </authorList>
    </citation>
    <scope>NUCLEOTIDE SEQUENCE</scope>
    <source>
        <strain evidence="1">AU212A</strain>
    </source>
</reference>
<protein>
    <submittedName>
        <fullName evidence="1">1057_t:CDS:1</fullName>
    </submittedName>
</protein>